<feature type="non-terminal residue" evidence="1">
    <location>
        <position position="228"/>
    </location>
</feature>
<sequence length="228" mass="25842">MVPTDVFGSSLSATLSDVYEELLQRAGNIAYDEICNIERMSLQLNEAARYARNLSAPINRLPDEVLEIIFHLAQPYNAGFVPSWPISTTWSHRSIAATHVCRRWRDIALESPSLWSVVDLCKERRLGTVGQDFLRRSGTMPLTVFYYYAPEQTSDQSSEDNPPPVMLIRNLRHRIARLHIGNIAICVFNLLFSRPLLSLDVLSLCGVTEDLGWPEPDTPFADLTPRLR</sequence>
<evidence type="ECO:0000313" key="1">
    <source>
        <dbReference type="EMBL" id="TRM57724.1"/>
    </source>
</evidence>
<organism evidence="1 2">
    <name type="scientific">Schizophyllum amplum</name>
    <dbReference type="NCBI Taxonomy" id="97359"/>
    <lineage>
        <taxon>Eukaryota</taxon>
        <taxon>Fungi</taxon>
        <taxon>Dikarya</taxon>
        <taxon>Basidiomycota</taxon>
        <taxon>Agaricomycotina</taxon>
        <taxon>Agaricomycetes</taxon>
        <taxon>Agaricomycetidae</taxon>
        <taxon>Agaricales</taxon>
        <taxon>Schizophyllaceae</taxon>
        <taxon>Schizophyllum</taxon>
    </lineage>
</organism>
<name>A0A550BYS5_9AGAR</name>
<protein>
    <submittedName>
        <fullName evidence="1">Uncharacterized protein</fullName>
    </submittedName>
</protein>
<dbReference type="EMBL" id="VDMD01000043">
    <property type="protein sequence ID" value="TRM57724.1"/>
    <property type="molecule type" value="Genomic_DNA"/>
</dbReference>
<dbReference type="OrthoDB" id="2269034at2759"/>
<dbReference type="Proteomes" id="UP000320762">
    <property type="component" value="Unassembled WGS sequence"/>
</dbReference>
<evidence type="ECO:0000313" key="2">
    <source>
        <dbReference type="Proteomes" id="UP000320762"/>
    </source>
</evidence>
<dbReference type="AlphaFoldDB" id="A0A550BYS5"/>
<comment type="caution">
    <text evidence="1">The sequence shown here is derived from an EMBL/GenBank/DDBJ whole genome shotgun (WGS) entry which is preliminary data.</text>
</comment>
<proteinExistence type="predicted"/>
<dbReference type="Gene3D" id="1.20.1280.50">
    <property type="match status" value="1"/>
</dbReference>
<gene>
    <name evidence="1" type="ORF">BD626DRAFT_513849</name>
</gene>
<accession>A0A550BYS5</accession>
<dbReference type="STRING" id="97359.A0A550BYS5"/>
<reference evidence="1 2" key="1">
    <citation type="journal article" date="2019" name="New Phytol.">
        <title>Comparative genomics reveals unique wood-decay strategies and fruiting body development in the Schizophyllaceae.</title>
        <authorList>
            <person name="Almasi E."/>
            <person name="Sahu N."/>
            <person name="Krizsan K."/>
            <person name="Balint B."/>
            <person name="Kovacs G.M."/>
            <person name="Kiss B."/>
            <person name="Cseklye J."/>
            <person name="Drula E."/>
            <person name="Henrissat B."/>
            <person name="Nagy I."/>
            <person name="Chovatia M."/>
            <person name="Adam C."/>
            <person name="LaButti K."/>
            <person name="Lipzen A."/>
            <person name="Riley R."/>
            <person name="Grigoriev I.V."/>
            <person name="Nagy L.G."/>
        </authorList>
    </citation>
    <scope>NUCLEOTIDE SEQUENCE [LARGE SCALE GENOMIC DNA]</scope>
    <source>
        <strain evidence="1 2">NL-1724</strain>
    </source>
</reference>
<keyword evidence="2" id="KW-1185">Reference proteome</keyword>